<sequence length="68" mass="7751">MFYQCTVDKRFKVNFAIFACPEGAIFHEKEGECSRNETAANDREGCTNFQLEEIPDSVQIVRAVVFSL</sequence>
<organism evidence="2 3">
    <name type="scientific">Habropoda laboriosa</name>
    <dbReference type="NCBI Taxonomy" id="597456"/>
    <lineage>
        <taxon>Eukaryota</taxon>
        <taxon>Metazoa</taxon>
        <taxon>Ecdysozoa</taxon>
        <taxon>Arthropoda</taxon>
        <taxon>Hexapoda</taxon>
        <taxon>Insecta</taxon>
        <taxon>Pterygota</taxon>
        <taxon>Neoptera</taxon>
        <taxon>Endopterygota</taxon>
        <taxon>Hymenoptera</taxon>
        <taxon>Apocrita</taxon>
        <taxon>Aculeata</taxon>
        <taxon>Apoidea</taxon>
        <taxon>Anthophila</taxon>
        <taxon>Apidae</taxon>
        <taxon>Habropoda</taxon>
    </lineage>
</organism>
<proteinExistence type="predicted"/>
<keyword evidence="3" id="KW-1185">Reference proteome</keyword>
<dbReference type="InterPro" id="IPR002557">
    <property type="entry name" value="Chitin-bd_dom"/>
</dbReference>
<feature type="domain" description="Chitin-binding type-2" evidence="1">
    <location>
        <begin position="1"/>
        <end position="48"/>
    </location>
</feature>
<name>A0A0L7QKK8_9HYME</name>
<dbReference type="GO" id="GO:0008061">
    <property type="term" value="F:chitin binding"/>
    <property type="evidence" value="ECO:0007669"/>
    <property type="project" value="InterPro"/>
</dbReference>
<reference evidence="2 3" key="1">
    <citation type="submission" date="2015-07" db="EMBL/GenBank/DDBJ databases">
        <title>The genome of Habropoda laboriosa.</title>
        <authorList>
            <person name="Pan H."/>
            <person name="Kapheim K."/>
        </authorList>
    </citation>
    <scope>NUCLEOTIDE SEQUENCE [LARGE SCALE GENOMIC DNA]</scope>
    <source>
        <strain evidence="2">0110345459</strain>
    </source>
</reference>
<evidence type="ECO:0000313" key="3">
    <source>
        <dbReference type="Proteomes" id="UP000053825"/>
    </source>
</evidence>
<evidence type="ECO:0000313" key="2">
    <source>
        <dbReference type="EMBL" id="KOC59168.1"/>
    </source>
</evidence>
<dbReference type="OrthoDB" id="6020543at2759"/>
<dbReference type="GO" id="GO:0005576">
    <property type="term" value="C:extracellular region"/>
    <property type="evidence" value="ECO:0007669"/>
    <property type="project" value="InterPro"/>
</dbReference>
<gene>
    <name evidence="2" type="ORF">WH47_11244</name>
</gene>
<protein>
    <recommendedName>
        <fullName evidence="1">Chitin-binding type-2 domain-containing protein</fullName>
    </recommendedName>
</protein>
<dbReference type="PROSITE" id="PS50940">
    <property type="entry name" value="CHIT_BIND_II"/>
    <property type="match status" value="1"/>
</dbReference>
<dbReference type="Proteomes" id="UP000053825">
    <property type="component" value="Unassembled WGS sequence"/>
</dbReference>
<dbReference type="EMBL" id="KQ414940">
    <property type="protein sequence ID" value="KOC59168.1"/>
    <property type="molecule type" value="Genomic_DNA"/>
</dbReference>
<evidence type="ECO:0000259" key="1">
    <source>
        <dbReference type="PROSITE" id="PS50940"/>
    </source>
</evidence>
<accession>A0A0L7QKK8</accession>
<dbReference type="AlphaFoldDB" id="A0A0L7QKK8"/>